<evidence type="ECO:0000313" key="1">
    <source>
        <dbReference type="EMBL" id="KAJ2803507.1"/>
    </source>
</evidence>
<organism evidence="1 2">
    <name type="scientific">Coemansia helicoidea</name>
    <dbReference type="NCBI Taxonomy" id="1286919"/>
    <lineage>
        <taxon>Eukaryota</taxon>
        <taxon>Fungi</taxon>
        <taxon>Fungi incertae sedis</taxon>
        <taxon>Zoopagomycota</taxon>
        <taxon>Kickxellomycotina</taxon>
        <taxon>Kickxellomycetes</taxon>
        <taxon>Kickxellales</taxon>
        <taxon>Kickxellaceae</taxon>
        <taxon>Coemansia</taxon>
    </lineage>
</organism>
<keyword evidence="2" id="KW-1185">Reference proteome</keyword>
<proteinExistence type="predicted"/>
<dbReference type="EMBL" id="JANBUN010000470">
    <property type="protein sequence ID" value="KAJ2803507.1"/>
    <property type="molecule type" value="Genomic_DNA"/>
</dbReference>
<reference evidence="1" key="1">
    <citation type="submission" date="2022-07" db="EMBL/GenBank/DDBJ databases">
        <title>Phylogenomic reconstructions and comparative analyses of Kickxellomycotina fungi.</title>
        <authorList>
            <person name="Reynolds N.K."/>
            <person name="Stajich J.E."/>
            <person name="Barry K."/>
            <person name="Grigoriev I.V."/>
            <person name="Crous P."/>
            <person name="Smith M.E."/>
        </authorList>
    </citation>
    <scope>NUCLEOTIDE SEQUENCE</scope>
    <source>
        <strain evidence="1">BCRC 34780</strain>
    </source>
</reference>
<comment type="caution">
    <text evidence="1">The sequence shown here is derived from an EMBL/GenBank/DDBJ whole genome shotgun (WGS) entry which is preliminary data.</text>
</comment>
<sequence length="423" mass="44899">MAKGGALGGDPAQQHRKHTQRRDAKRNKDARDKMREVAVLYKDTGKMERKIEQFRSISQTRRMTAAERERLSAMEAELKDVLQKQKEAGIAPVKRNPNEKAVGFDPLAEAEDKAALVQYASSAESSDGGDGVAGDSEIGVAAPLDYDMFDADRARKAEPNADSQPRAPADIERDDSLPPMPPGTPPLLPEDSDSPAVWPPLPSGPSPLYLQANPHAAPQHGGGGRGRGQGRGRGRGHSRGRGHGREHHDRRHPAQSDGAEGVHGARVHPYAPRPHAAPTHPSMPGHPVRSAAAQQRAPPSATVLSAEPQVRDLKKELTTLVPSAIARRGKQKERQRVLAAVPAIPAMVVNAAPDVAGDGGPAGASRKAAPSAAILGAAQRAPGARTSEAPGSGAAAPKPGVVRDKGSLDEEYRRFMDQMDRFL</sequence>
<protein>
    <submittedName>
        <fullName evidence="1">Uncharacterized protein</fullName>
    </submittedName>
</protein>
<evidence type="ECO:0000313" key="2">
    <source>
        <dbReference type="Proteomes" id="UP001140087"/>
    </source>
</evidence>
<gene>
    <name evidence="1" type="ORF">H4R21_002011</name>
</gene>
<accession>A0ACC1LAA9</accession>
<dbReference type="Proteomes" id="UP001140087">
    <property type="component" value="Unassembled WGS sequence"/>
</dbReference>
<name>A0ACC1LAA9_9FUNG</name>